<dbReference type="SUPFAM" id="SSF52833">
    <property type="entry name" value="Thioredoxin-like"/>
    <property type="match status" value="1"/>
</dbReference>
<evidence type="ECO:0000256" key="3">
    <source>
        <dbReference type="PIRSR" id="PIRSR603782-2"/>
    </source>
</evidence>
<keyword evidence="6" id="KW-1185">Reference proteome</keyword>
<dbReference type="AlphaFoldDB" id="A0A839T8I1"/>
<evidence type="ECO:0000256" key="1">
    <source>
        <dbReference type="ARBA" id="ARBA00010996"/>
    </source>
</evidence>
<protein>
    <submittedName>
        <fullName evidence="5">Protein SCO1/2</fullName>
    </submittedName>
</protein>
<keyword evidence="2" id="KW-0479">Metal-binding</keyword>
<evidence type="ECO:0000256" key="4">
    <source>
        <dbReference type="SAM" id="MobiDB-lite"/>
    </source>
</evidence>
<feature type="region of interest" description="Disordered" evidence="4">
    <location>
        <begin position="54"/>
        <end position="85"/>
    </location>
</feature>
<comment type="caution">
    <text evidence="5">The sequence shown here is derived from an EMBL/GenBank/DDBJ whole genome shotgun (WGS) entry which is preliminary data.</text>
</comment>
<feature type="binding site" evidence="2">
    <location>
        <position position="146"/>
    </location>
    <ligand>
        <name>Cu cation</name>
        <dbReference type="ChEBI" id="CHEBI:23378"/>
    </ligand>
</feature>
<evidence type="ECO:0000313" key="6">
    <source>
        <dbReference type="Proteomes" id="UP000588111"/>
    </source>
</evidence>
<dbReference type="PANTHER" id="PTHR12151:SF25">
    <property type="entry name" value="LINALOOL DEHYDRATASE_ISOMERASE DOMAIN-CONTAINING PROTEIN"/>
    <property type="match status" value="1"/>
</dbReference>
<feature type="binding site" evidence="2">
    <location>
        <position position="229"/>
    </location>
    <ligand>
        <name>Cu cation</name>
        <dbReference type="ChEBI" id="CHEBI:23378"/>
    </ligand>
</feature>
<dbReference type="Gene3D" id="3.40.30.10">
    <property type="entry name" value="Glutaredoxin"/>
    <property type="match status" value="1"/>
</dbReference>
<dbReference type="InterPro" id="IPR003782">
    <property type="entry name" value="SCO1/SenC"/>
</dbReference>
<comment type="similarity">
    <text evidence="1">Belongs to the SCO1/2 family.</text>
</comment>
<dbReference type="Proteomes" id="UP000588111">
    <property type="component" value="Unassembled WGS sequence"/>
</dbReference>
<dbReference type="CDD" id="cd02968">
    <property type="entry name" value="SCO"/>
    <property type="match status" value="1"/>
</dbReference>
<evidence type="ECO:0000256" key="2">
    <source>
        <dbReference type="PIRSR" id="PIRSR603782-1"/>
    </source>
</evidence>
<evidence type="ECO:0000313" key="5">
    <source>
        <dbReference type="EMBL" id="MBB3105767.1"/>
    </source>
</evidence>
<organism evidence="5 6">
    <name type="scientific">Psychrobacter luti</name>
    <dbReference type="NCBI Taxonomy" id="198481"/>
    <lineage>
        <taxon>Bacteria</taxon>
        <taxon>Pseudomonadati</taxon>
        <taxon>Pseudomonadota</taxon>
        <taxon>Gammaproteobacteria</taxon>
        <taxon>Moraxellales</taxon>
        <taxon>Moraxellaceae</taxon>
        <taxon>Psychrobacter</taxon>
    </lineage>
</organism>
<dbReference type="GO" id="GO:0046872">
    <property type="term" value="F:metal ion binding"/>
    <property type="evidence" value="ECO:0007669"/>
    <property type="project" value="UniProtKB-KW"/>
</dbReference>
<feature type="disulfide bond" description="Redox-active" evidence="3">
    <location>
        <begin position="142"/>
        <end position="146"/>
    </location>
</feature>
<dbReference type="EMBL" id="JACHXL010000001">
    <property type="protein sequence ID" value="MBB3105767.1"/>
    <property type="molecule type" value="Genomic_DNA"/>
</dbReference>
<dbReference type="PANTHER" id="PTHR12151">
    <property type="entry name" value="ELECTRON TRANSPORT PROTIN SCO1/SENC FAMILY MEMBER"/>
    <property type="match status" value="1"/>
</dbReference>
<name>A0A839T8I1_9GAMM</name>
<feature type="binding site" evidence="2">
    <location>
        <position position="142"/>
    </location>
    <ligand>
        <name>Cu cation</name>
        <dbReference type="ChEBI" id="CHEBI:23378"/>
    </ligand>
</feature>
<reference evidence="5 6" key="1">
    <citation type="submission" date="2020-08" db="EMBL/GenBank/DDBJ databases">
        <title>Genomic Encyclopedia of Type Strains, Phase III (KMG-III): the genomes of soil and plant-associated and newly described type strains.</title>
        <authorList>
            <person name="Whitman W."/>
        </authorList>
    </citation>
    <scope>NUCLEOTIDE SEQUENCE [LARGE SCALE GENOMIC DNA]</scope>
    <source>
        <strain evidence="5 6">CECT 5885</strain>
    </source>
</reference>
<accession>A0A839T8I1</accession>
<dbReference type="RefSeq" id="WP_183618045.1">
    <property type="nucleotide sequence ID" value="NZ_CAJHAH010000004.1"/>
</dbReference>
<feature type="compositionally biased region" description="Basic and acidic residues" evidence="4">
    <location>
        <begin position="71"/>
        <end position="85"/>
    </location>
</feature>
<sequence>MKTIKTIQNTRLQNTATHSLSHVSHVSHVSHAIKLTLTAGLCIGLLACSNPDAPNSATTQDSQPDTTSESKVAKDNHNDMKDMDHKHMNHADMNAQEPAEALGQDYSIYQAGGDWTDHRGNTFELDNLKGKNQVVVMAYTSCQHTCPILVQSMKQMYKEMTPEARAQTEFLLATLDTERDSVEVMKSFVEHNNLGDNWRLIRSDEASTRILTNTLNIKYQFADNGDINHSNLISVLDKEGRLVAQGVGVADSGIKPLIEYLNSDS</sequence>
<proteinExistence type="inferred from homology"/>
<keyword evidence="3" id="KW-1015">Disulfide bond</keyword>
<dbReference type="InterPro" id="IPR036249">
    <property type="entry name" value="Thioredoxin-like_sf"/>
</dbReference>
<dbReference type="Pfam" id="PF02630">
    <property type="entry name" value="SCO1-SenC"/>
    <property type="match status" value="1"/>
</dbReference>
<gene>
    <name evidence="5" type="ORF">FHS24_000258</name>
</gene>
<keyword evidence="2" id="KW-0186">Copper</keyword>
<feature type="compositionally biased region" description="Polar residues" evidence="4">
    <location>
        <begin position="54"/>
        <end position="70"/>
    </location>
</feature>